<comment type="subcellular location">
    <subcellularLocation>
        <location evidence="1">Membrane</location>
    </subcellularLocation>
</comment>
<dbReference type="EMBL" id="CP014782">
    <property type="protein sequence ID" value="AQS39863.1"/>
    <property type="molecule type" value="Genomic_DNA"/>
</dbReference>
<protein>
    <submittedName>
        <fullName evidence="6">Putative membrane protein</fullName>
    </submittedName>
</protein>
<feature type="transmembrane region" description="Helical" evidence="5">
    <location>
        <begin position="109"/>
        <end position="126"/>
    </location>
</feature>
<dbReference type="OrthoDB" id="513661at2"/>
<dbReference type="PANTHER" id="PTHR35371">
    <property type="entry name" value="INNER MEMBRANE PROTEIN"/>
    <property type="match status" value="1"/>
</dbReference>
<feature type="transmembrane region" description="Helical" evidence="5">
    <location>
        <begin position="82"/>
        <end position="102"/>
    </location>
</feature>
<dbReference type="PANTHER" id="PTHR35371:SF1">
    <property type="entry name" value="BLR7753 PROTEIN"/>
    <property type="match status" value="1"/>
</dbReference>
<evidence type="ECO:0000256" key="2">
    <source>
        <dbReference type="ARBA" id="ARBA00022692"/>
    </source>
</evidence>
<keyword evidence="7" id="KW-1185">Reference proteome</keyword>
<sequence>MTTLLICMFIAMLLPYLAKGPVAWAMAKAGGYDNAHPRAQQAKLTGFGARAVAGHQNAFESLLIFGAAVMTVIATDNVNDTVVTLAIVHVIARVAYQLLYLLDKGTLRSLAWFVAVVCSFGIFFQAF</sequence>
<evidence type="ECO:0000256" key="4">
    <source>
        <dbReference type="ARBA" id="ARBA00023136"/>
    </source>
</evidence>
<dbReference type="Proteomes" id="UP000189545">
    <property type="component" value="Chromosome"/>
</dbReference>
<evidence type="ECO:0000313" key="6">
    <source>
        <dbReference type="EMBL" id="AQS39863.1"/>
    </source>
</evidence>
<gene>
    <name evidence="6" type="ORF">Sps_04780</name>
</gene>
<dbReference type="STRING" id="225848.Sps_04780"/>
<dbReference type="RefSeq" id="WP_077754737.1">
    <property type="nucleotide sequence ID" value="NZ_CP014782.1"/>
</dbReference>
<evidence type="ECO:0000256" key="5">
    <source>
        <dbReference type="SAM" id="Phobius"/>
    </source>
</evidence>
<dbReference type="AlphaFoldDB" id="A0A1S6HWE4"/>
<accession>A0A1S6HWE4</accession>
<name>A0A1S6HWE4_9GAMM</name>
<dbReference type="GO" id="GO:0016020">
    <property type="term" value="C:membrane"/>
    <property type="evidence" value="ECO:0007669"/>
    <property type="project" value="UniProtKB-SubCell"/>
</dbReference>
<evidence type="ECO:0000256" key="3">
    <source>
        <dbReference type="ARBA" id="ARBA00022989"/>
    </source>
</evidence>
<dbReference type="SUPFAM" id="SSF161084">
    <property type="entry name" value="MAPEG domain-like"/>
    <property type="match status" value="1"/>
</dbReference>
<organism evidence="6 7">
    <name type="scientific">Shewanella psychrophila</name>
    <dbReference type="NCBI Taxonomy" id="225848"/>
    <lineage>
        <taxon>Bacteria</taxon>
        <taxon>Pseudomonadati</taxon>
        <taxon>Pseudomonadota</taxon>
        <taxon>Gammaproteobacteria</taxon>
        <taxon>Alteromonadales</taxon>
        <taxon>Shewanellaceae</taxon>
        <taxon>Shewanella</taxon>
    </lineage>
</organism>
<dbReference type="InterPro" id="IPR001129">
    <property type="entry name" value="Membr-assoc_MAPEG"/>
</dbReference>
<keyword evidence="3 5" id="KW-1133">Transmembrane helix</keyword>
<reference evidence="6 7" key="1">
    <citation type="submission" date="2016-03" db="EMBL/GenBank/DDBJ databases">
        <title>Complete genome sequence of Shewanella psychrophila WP2, a deep sea bacterium isolated from west Pacific sediment.</title>
        <authorList>
            <person name="Xu G."/>
            <person name="Jian H."/>
        </authorList>
    </citation>
    <scope>NUCLEOTIDE SEQUENCE [LARGE SCALE GENOMIC DNA]</scope>
    <source>
        <strain evidence="6 7">WP2</strain>
    </source>
</reference>
<keyword evidence="2 5" id="KW-0812">Transmembrane</keyword>
<evidence type="ECO:0000256" key="1">
    <source>
        <dbReference type="ARBA" id="ARBA00004370"/>
    </source>
</evidence>
<dbReference type="KEGG" id="spsw:Sps_04780"/>
<dbReference type="Gene3D" id="1.20.120.550">
    <property type="entry name" value="Membrane associated eicosanoid/glutathione metabolism-like domain"/>
    <property type="match status" value="1"/>
</dbReference>
<evidence type="ECO:0000313" key="7">
    <source>
        <dbReference type="Proteomes" id="UP000189545"/>
    </source>
</evidence>
<dbReference type="Pfam" id="PF01124">
    <property type="entry name" value="MAPEG"/>
    <property type="match status" value="1"/>
</dbReference>
<keyword evidence="4 5" id="KW-0472">Membrane</keyword>
<proteinExistence type="predicted"/>
<dbReference type="InterPro" id="IPR023352">
    <property type="entry name" value="MAPEG-like_dom_sf"/>
</dbReference>